<dbReference type="PROSITE" id="PS51669">
    <property type="entry name" value="4FE4S_MOW_BIS_MGD"/>
    <property type="match status" value="1"/>
</dbReference>
<accession>A0A1H4EWX6</accession>
<evidence type="ECO:0000256" key="4">
    <source>
        <dbReference type="ARBA" id="ARBA00022714"/>
    </source>
</evidence>
<dbReference type="SUPFAM" id="SSF54292">
    <property type="entry name" value="2Fe-2S ferredoxin-like"/>
    <property type="match status" value="1"/>
</dbReference>
<keyword evidence="5 13" id="KW-0874">Quinone</keyword>
<keyword evidence="10 13" id="KW-0520">NAD</keyword>
<dbReference type="PROSITE" id="PS51085">
    <property type="entry name" value="2FE2S_FER_2"/>
    <property type="match status" value="1"/>
</dbReference>
<dbReference type="AlphaFoldDB" id="A0A1H4EWX6"/>
<dbReference type="NCBIfam" id="TIGR01973">
    <property type="entry name" value="NuoG"/>
    <property type="match status" value="1"/>
</dbReference>
<dbReference type="Gene3D" id="3.40.50.740">
    <property type="match status" value="2"/>
</dbReference>
<dbReference type="InterPro" id="IPR019574">
    <property type="entry name" value="NADH_UbQ_OxRdtase_Gsu_4Fe4S-bd"/>
</dbReference>
<dbReference type="Gene3D" id="3.10.20.740">
    <property type="match status" value="1"/>
</dbReference>
<dbReference type="SUPFAM" id="SSF53706">
    <property type="entry name" value="Formate dehydrogenase/DMSO reductase, domains 1-3"/>
    <property type="match status" value="1"/>
</dbReference>
<evidence type="ECO:0000256" key="7">
    <source>
        <dbReference type="ARBA" id="ARBA00022967"/>
    </source>
</evidence>
<dbReference type="Gene3D" id="2.40.40.20">
    <property type="match status" value="1"/>
</dbReference>
<dbReference type="GO" id="GO:0016020">
    <property type="term" value="C:membrane"/>
    <property type="evidence" value="ECO:0007669"/>
    <property type="project" value="InterPro"/>
</dbReference>
<dbReference type="InterPro" id="IPR009010">
    <property type="entry name" value="Asp_de-COase-like_dom_sf"/>
</dbReference>
<evidence type="ECO:0000256" key="9">
    <source>
        <dbReference type="ARBA" id="ARBA00023014"/>
    </source>
</evidence>
<dbReference type="STRING" id="525918.SAMN05660964_02747"/>
<sequence>MAEEFVTIEINDQPVQARKGAMLIEVADNNGISIPRFCYHKKLSIAANCRMCLVEMEKSWKPVPACATPVNAGMKFWTRSDKAKNAQKGIMEFLLINHPLDCPICDQGGECELQDVSVGYGSNKSQYAEIKRVVQDKDIGPLIETEMTRCIQCTRCVRFGDEIAGMREMGGVGRGDRLEIGTYIEKSLQSELSGNVIDLCPVGALTAKPSRYKARAWEMVAHDAIAPHDSVGSHLQVHTFRKEVVRAVPRENDAINECWISDRDRFSYQGIASADRITKPMLKRDGHWYEVSWQQALDATAEILRAADPARTGALASATSTVEELYLFQRLMRGLNIRNIDHRVRQTDFSDQSAAPLCPSLGMPIAQLEQQNAVFLIGSNVRQEQPLLNHRIRKAALKGAAVMALNPRAFDFNYDVAQQAVAPADMLQALQAMANDPDNAVMATLKNAEHAAVLLGNVAVQHPDFAALRGLAYTIAEQTGATFGYLAESANTVGAWVAGVVPHRLSAGRELKQAGVPVGEFLSENTRTFVLLNTELADFANPQQAMKALSAAENVIVIAPFADNTTRKYATVLLPSSTFAETSGTFINAAGQWQSFKGATVPPGEARPTWKVLRVLGNTAGVPEFDWVATEEIVAELHLELDGVAVCNNRYAGTVGRDAKSCVSTTADGAFQRIGDVQMYRVDPLVRRAKALQAMIPPAAVQLNPQDAANMGVAAGDTLKVSQGAVTITLPAQLDAGIPAGCAGLQSGIEVSNVLGAAFGALQIAKAG</sequence>
<evidence type="ECO:0000259" key="16">
    <source>
        <dbReference type="PROSITE" id="PS51839"/>
    </source>
</evidence>
<evidence type="ECO:0000256" key="3">
    <source>
        <dbReference type="ARBA" id="ARBA00022485"/>
    </source>
</evidence>
<dbReference type="PANTHER" id="PTHR43105">
    <property type="entry name" value="RESPIRATORY NITRATE REDUCTASE"/>
    <property type="match status" value="1"/>
</dbReference>
<dbReference type="CDD" id="cd00207">
    <property type="entry name" value="fer2"/>
    <property type="match status" value="1"/>
</dbReference>
<dbReference type="SUPFAM" id="SSF54862">
    <property type="entry name" value="4Fe-4S ferredoxins"/>
    <property type="match status" value="1"/>
</dbReference>
<dbReference type="Pfam" id="PF10588">
    <property type="entry name" value="NADH-G_4Fe-4S_3"/>
    <property type="match status" value="1"/>
</dbReference>
<evidence type="ECO:0000256" key="6">
    <source>
        <dbReference type="ARBA" id="ARBA00022723"/>
    </source>
</evidence>
<evidence type="ECO:0000256" key="10">
    <source>
        <dbReference type="ARBA" id="ARBA00023027"/>
    </source>
</evidence>
<dbReference type="Gene3D" id="3.30.70.20">
    <property type="match status" value="1"/>
</dbReference>
<evidence type="ECO:0000259" key="14">
    <source>
        <dbReference type="PROSITE" id="PS51085"/>
    </source>
</evidence>
<evidence type="ECO:0000256" key="12">
    <source>
        <dbReference type="ARBA" id="ARBA00047712"/>
    </source>
</evidence>
<dbReference type="Pfam" id="PF22151">
    <property type="entry name" value="Fer4_NDSU1"/>
    <property type="match status" value="1"/>
</dbReference>
<evidence type="ECO:0000256" key="1">
    <source>
        <dbReference type="ARBA" id="ARBA00001966"/>
    </source>
</evidence>
<dbReference type="InterPro" id="IPR001041">
    <property type="entry name" value="2Fe-2S_ferredoxin-type"/>
</dbReference>
<evidence type="ECO:0000259" key="15">
    <source>
        <dbReference type="PROSITE" id="PS51669"/>
    </source>
</evidence>
<dbReference type="RefSeq" id="WP_093069527.1">
    <property type="nucleotide sequence ID" value="NZ_FNQP01000017.1"/>
</dbReference>
<keyword evidence="6 13" id="KW-0479">Metal-binding</keyword>
<evidence type="ECO:0000256" key="2">
    <source>
        <dbReference type="ARBA" id="ARBA00005404"/>
    </source>
</evidence>
<dbReference type="InterPro" id="IPR010228">
    <property type="entry name" value="NADH_UbQ_OxRdtase_Gsu"/>
</dbReference>
<dbReference type="EC" id="7.1.1.-" evidence="13"/>
<dbReference type="PROSITE" id="PS00642">
    <property type="entry name" value="COMPLEX1_75K_2"/>
    <property type="match status" value="1"/>
</dbReference>
<dbReference type="GO" id="GO:0016651">
    <property type="term" value="F:oxidoreductase activity, acting on NAD(P)H"/>
    <property type="evidence" value="ECO:0007669"/>
    <property type="project" value="InterPro"/>
</dbReference>
<dbReference type="PROSITE" id="PS51839">
    <property type="entry name" value="4FE4S_HC3"/>
    <property type="match status" value="1"/>
</dbReference>
<comment type="subunit">
    <text evidence="11">Composed of 13 different subunits. Subunits NuoCD, E, F, and G constitute the peripheral sector of the complex.</text>
</comment>
<protein>
    <recommendedName>
        <fullName evidence="13">NADH-quinone oxidoreductase</fullName>
        <ecNumber evidence="13">7.1.1.-</ecNumber>
    </recommendedName>
</protein>
<evidence type="ECO:0000256" key="8">
    <source>
        <dbReference type="ARBA" id="ARBA00023004"/>
    </source>
</evidence>
<comment type="cofactor">
    <cofactor evidence="13">
        <name>[2Fe-2S] cluster</name>
        <dbReference type="ChEBI" id="CHEBI:190135"/>
    </cofactor>
    <text evidence="13">Binds 1 [2Fe-2S] cluster per subunit.</text>
</comment>
<dbReference type="GO" id="GO:0048038">
    <property type="term" value="F:quinone binding"/>
    <property type="evidence" value="ECO:0007669"/>
    <property type="project" value="UniProtKB-UniRule"/>
</dbReference>
<evidence type="ECO:0000313" key="17">
    <source>
        <dbReference type="EMBL" id="SEA89459.1"/>
    </source>
</evidence>
<dbReference type="FunFam" id="3.10.20.740:FF:000001">
    <property type="entry name" value="NADH-quinone oxidoreductase subunit G"/>
    <property type="match status" value="1"/>
</dbReference>
<keyword evidence="4 13" id="KW-0001">2Fe-2S</keyword>
<comment type="cofactor">
    <cofactor evidence="1 13">
        <name>[4Fe-4S] cluster</name>
        <dbReference type="ChEBI" id="CHEBI:49883"/>
    </cofactor>
</comment>
<dbReference type="InterPro" id="IPR050123">
    <property type="entry name" value="Prok_molybdopt-oxidoreductase"/>
</dbReference>
<dbReference type="Pfam" id="PF13510">
    <property type="entry name" value="Fer2_4"/>
    <property type="match status" value="1"/>
</dbReference>
<keyword evidence="18" id="KW-1185">Reference proteome</keyword>
<dbReference type="GO" id="GO:0051539">
    <property type="term" value="F:4 iron, 4 sulfur cluster binding"/>
    <property type="evidence" value="ECO:0007669"/>
    <property type="project" value="UniProtKB-KW"/>
</dbReference>
<dbReference type="PROSITE" id="PS00643">
    <property type="entry name" value="COMPLEX1_75K_3"/>
    <property type="match status" value="1"/>
</dbReference>
<dbReference type="InterPro" id="IPR006656">
    <property type="entry name" value="Mopterin_OxRdtase"/>
</dbReference>
<feature type="domain" description="4Fe-4S His(Cys)3-ligated-type" evidence="16">
    <location>
        <begin position="82"/>
        <end position="121"/>
    </location>
</feature>
<dbReference type="GO" id="GO:0051537">
    <property type="term" value="F:2 iron, 2 sulfur cluster binding"/>
    <property type="evidence" value="ECO:0007669"/>
    <property type="project" value="UniProtKB-UniRule"/>
</dbReference>
<dbReference type="Pfam" id="PF00384">
    <property type="entry name" value="Molybdopterin"/>
    <property type="match status" value="1"/>
</dbReference>
<dbReference type="Gene3D" id="3.40.228.10">
    <property type="entry name" value="Dimethylsulfoxide Reductase, domain 2"/>
    <property type="match status" value="1"/>
</dbReference>
<dbReference type="FunFam" id="3.30.70.20:FF:000002">
    <property type="entry name" value="NADH-ubiquinone oxidoreductase 75 kDa subunit"/>
    <property type="match status" value="1"/>
</dbReference>
<keyword evidence="7 13" id="KW-1278">Translocase</keyword>
<dbReference type="GO" id="GO:0008137">
    <property type="term" value="F:NADH dehydrogenase (ubiquinone) activity"/>
    <property type="evidence" value="ECO:0007669"/>
    <property type="project" value="UniProtKB-UniRule"/>
</dbReference>
<comment type="similarity">
    <text evidence="2 13">Belongs to the complex I 75 kDa subunit family.</text>
</comment>
<dbReference type="SMART" id="SM00929">
    <property type="entry name" value="NADH-G_4Fe-4S_3"/>
    <property type="match status" value="1"/>
</dbReference>
<dbReference type="GO" id="GO:0042773">
    <property type="term" value="P:ATP synthesis coupled electron transport"/>
    <property type="evidence" value="ECO:0007669"/>
    <property type="project" value="InterPro"/>
</dbReference>
<dbReference type="PROSITE" id="PS00641">
    <property type="entry name" value="COMPLEX1_75K_1"/>
    <property type="match status" value="1"/>
</dbReference>
<keyword evidence="3 13" id="KW-0004">4Fe-4S</keyword>
<comment type="catalytic activity">
    <reaction evidence="12 13">
        <text>a quinone + NADH + 5 H(+)(in) = a quinol + NAD(+) + 4 H(+)(out)</text>
        <dbReference type="Rhea" id="RHEA:57888"/>
        <dbReference type="ChEBI" id="CHEBI:15378"/>
        <dbReference type="ChEBI" id="CHEBI:24646"/>
        <dbReference type="ChEBI" id="CHEBI:57540"/>
        <dbReference type="ChEBI" id="CHEBI:57945"/>
        <dbReference type="ChEBI" id="CHEBI:132124"/>
    </reaction>
</comment>
<feature type="domain" description="2Fe-2S ferredoxin-type" evidence="14">
    <location>
        <begin position="4"/>
        <end position="82"/>
    </location>
</feature>
<keyword evidence="9 13" id="KW-0411">Iron-sulfur</keyword>
<dbReference type="EMBL" id="FNQP01000017">
    <property type="protein sequence ID" value="SEA89459.1"/>
    <property type="molecule type" value="Genomic_DNA"/>
</dbReference>
<keyword evidence="8 13" id="KW-0408">Iron</keyword>
<dbReference type="GO" id="GO:0046872">
    <property type="term" value="F:metal ion binding"/>
    <property type="evidence" value="ECO:0007669"/>
    <property type="project" value="UniProtKB-UniRule"/>
</dbReference>
<dbReference type="OrthoDB" id="9810782at2"/>
<dbReference type="Proteomes" id="UP000199397">
    <property type="component" value="Unassembled WGS sequence"/>
</dbReference>
<dbReference type="InterPro" id="IPR054351">
    <property type="entry name" value="NADH_UbQ_OxRdtase_ferredoxin"/>
</dbReference>
<dbReference type="SUPFAM" id="SSF50692">
    <property type="entry name" value="ADC-like"/>
    <property type="match status" value="1"/>
</dbReference>
<proteinExistence type="inferred from homology"/>
<evidence type="ECO:0000256" key="13">
    <source>
        <dbReference type="RuleBase" id="RU003525"/>
    </source>
</evidence>
<dbReference type="InterPro" id="IPR000283">
    <property type="entry name" value="NADH_UbQ_OxRdtase_75kDa_su_CS"/>
</dbReference>
<reference evidence="17 18" key="1">
    <citation type="submission" date="2016-10" db="EMBL/GenBank/DDBJ databases">
        <authorList>
            <person name="de Groot N.N."/>
        </authorList>
    </citation>
    <scope>NUCLEOTIDE SEQUENCE [LARGE SCALE GENOMIC DNA]</scope>
    <source>
        <strain evidence="17 18">DSM 21228</strain>
    </source>
</reference>
<dbReference type="PANTHER" id="PTHR43105:SF13">
    <property type="entry name" value="NADH-UBIQUINONE OXIDOREDUCTASE 75 KDA SUBUNIT, MITOCHONDRIAL"/>
    <property type="match status" value="1"/>
</dbReference>
<dbReference type="InterPro" id="IPR036010">
    <property type="entry name" value="2Fe-2S_ferredoxin-like_sf"/>
</dbReference>
<evidence type="ECO:0000256" key="11">
    <source>
        <dbReference type="ARBA" id="ARBA00026021"/>
    </source>
</evidence>
<evidence type="ECO:0000313" key="18">
    <source>
        <dbReference type="Proteomes" id="UP000199397"/>
    </source>
</evidence>
<gene>
    <name evidence="17" type="ORF">SAMN05660964_02747</name>
</gene>
<organism evidence="17 18">
    <name type="scientific">Thiothrix caldifontis</name>
    <dbReference type="NCBI Taxonomy" id="525918"/>
    <lineage>
        <taxon>Bacteria</taxon>
        <taxon>Pseudomonadati</taxon>
        <taxon>Pseudomonadota</taxon>
        <taxon>Gammaproteobacteria</taxon>
        <taxon>Thiotrichales</taxon>
        <taxon>Thiotrichaceae</taxon>
        <taxon>Thiothrix</taxon>
    </lineage>
</organism>
<evidence type="ECO:0000256" key="5">
    <source>
        <dbReference type="ARBA" id="ARBA00022719"/>
    </source>
</evidence>
<dbReference type="Pfam" id="PF22117">
    <property type="entry name" value="Fer4_Nqo3"/>
    <property type="match status" value="1"/>
</dbReference>
<name>A0A1H4EWX6_9GAMM</name>
<feature type="domain" description="4Fe-4S Mo/W bis-MGD-type" evidence="15">
    <location>
        <begin position="219"/>
        <end position="275"/>
    </location>
</feature>
<comment type="function">
    <text evidence="13">NDH-1 shuttles electrons from NADH, via FMN and iron-sulfur (Fe-S) centers, to quinones in the respiratory chain. Couples the redox reaction to proton translocation (for every two electrons transferred, four hydrogen ions are translocated across the cytoplasmic membrane), and thus conserves the redox energy in a proton gradient.</text>
</comment>
<dbReference type="InterPro" id="IPR006963">
    <property type="entry name" value="Mopterin_OxRdtase_4Fe-4S_dom"/>
</dbReference>